<dbReference type="Pfam" id="PF00460">
    <property type="entry name" value="Flg_bb_rod"/>
    <property type="match status" value="1"/>
</dbReference>
<evidence type="ECO:0000256" key="5">
    <source>
        <dbReference type="RuleBase" id="RU362116"/>
    </source>
</evidence>
<feature type="domain" description="Flagellar basal body rod protein N-terminal" evidence="6">
    <location>
        <begin position="6"/>
        <end position="33"/>
    </location>
</feature>
<evidence type="ECO:0000259" key="8">
    <source>
        <dbReference type="Pfam" id="PF07559"/>
    </source>
</evidence>
<accession>A0ABP9QXI2</accession>
<feature type="domain" description="Flagellar basal-body/hook protein C-terminal" evidence="7">
    <location>
        <begin position="378"/>
        <end position="422"/>
    </location>
</feature>
<keyword evidence="10" id="KW-0969">Cilium</keyword>
<reference evidence="11" key="1">
    <citation type="journal article" date="2019" name="Int. J. Syst. Evol. Microbiol.">
        <title>The Global Catalogue of Microorganisms (GCM) 10K type strain sequencing project: providing services to taxonomists for standard genome sequencing and annotation.</title>
        <authorList>
            <consortium name="The Broad Institute Genomics Platform"/>
            <consortium name="The Broad Institute Genome Sequencing Center for Infectious Disease"/>
            <person name="Wu L."/>
            <person name="Ma J."/>
        </authorList>
    </citation>
    <scope>NUCLEOTIDE SEQUENCE [LARGE SCALE GENOMIC DNA]</scope>
    <source>
        <strain evidence="11">JCM 18472</strain>
    </source>
</reference>
<evidence type="ECO:0000313" key="11">
    <source>
        <dbReference type="Proteomes" id="UP001500074"/>
    </source>
</evidence>
<proteinExistence type="inferred from homology"/>
<name>A0ABP9QXI2_9GAMM</name>
<comment type="subcellular location">
    <subcellularLocation>
        <location evidence="1 5">Bacterial flagellum basal body</location>
    </subcellularLocation>
</comment>
<dbReference type="Proteomes" id="UP001500074">
    <property type="component" value="Unassembled WGS sequence"/>
</dbReference>
<organism evidence="10 11">
    <name type="scientific">Modicisalibacter zincidurans</name>
    <dbReference type="NCBI Taxonomy" id="1178777"/>
    <lineage>
        <taxon>Bacteria</taxon>
        <taxon>Pseudomonadati</taxon>
        <taxon>Pseudomonadota</taxon>
        <taxon>Gammaproteobacteria</taxon>
        <taxon>Oceanospirillales</taxon>
        <taxon>Halomonadaceae</taxon>
        <taxon>Modicisalibacter</taxon>
    </lineage>
</organism>
<evidence type="ECO:0000259" key="7">
    <source>
        <dbReference type="Pfam" id="PF06429"/>
    </source>
</evidence>
<protein>
    <recommendedName>
        <fullName evidence="3 5">Flagellar hook protein FlgE</fullName>
    </recommendedName>
</protein>
<dbReference type="InterPro" id="IPR011491">
    <property type="entry name" value="FlgE_D2"/>
</dbReference>
<gene>
    <name evidence="10" type="primary">flgE</name>
    <name evidence="10" type="ORF">GCM10023342_00230</name>
</gene>
<dbReference type="InterPro" id="IPR037058">
    <property type="entry name" value="Falgellar_hook_FlgE_sf"/>
</dbReference>
<keyword evidence="10" id="KW-0282">Flagellum</keyword>
<feature type="domain" description="Flagellar hook protein FlgE/F/G-like D1" evidence="9">
    <location>
        <begin position="76"/>
        <end position="141"/>
    </location>
</feature>
<dbReference type="InterPro" id="IPR010930">
    <property type="entry name" value="Flg_bb/hook_C_dom"/>
</dbReference>
<dbReference type="NCBIfam" id="TIGR03506">
    <property type="entry name" value="FlgEFG_subfam"/>
    <property type="match status" value="1"/>
</dbReference>
<dbReference type="NCBIfam" id="NF004238">
    <property type="entry name" value="PRK05682.1-1"/>
    <property type="match status" value="1"/>
</dbReference>
<evidence type="ECO:0000256" key="4">
    <source>
        <dbReference type="ARBA" id="ARBA00023143"/>
    </source>
</evidence>
<evidence type="ECO:0000313" key="10">
    <source>
        <dbReference type="EMBL" id="GAA5169046.1"/>
    </source>
</evidence>
<sequence length="423" mass="44283">MGFSQALSGVNAASQQLNVVGNNIANSQTTGFKSSSVQFSDVFANSQVGLGTRVADVLQNFSNGNLETTGRNLDLAISGTGFYRFEQEGQIGYSRNGQLTMTAEGDLVNAQGAKIMGYGLGGGPFSDVVAGGQPVAMNIPADDMPASATTQVSGTYNLDASIDPADASMKSSVELLTSNPGVTPETTTDVTYNYSNSFTTYDSLGNARNATVYFEKTANPNEWNGKVALDGFYDTSNDFTLGFDTNGQLDSITQGAATVDQPQVNFTTAQLGGDPAPLAFELDLQGTTQFANDSTQNSLAQDGYTSGTLVGISIANDGTIMRNFTNEKSVAAGQIALVNFRNPEGLKSAGDNMWAATAESGAEVVGTAGVGQFGSIESGTLEASNVDLTKELVDLIIAQRNYQANTNSIRTQSEVMDQIAQLR</sequence>
<comment type="function">
    <text evidence="5">A flexible structure which links the flagellar filament to the drive apparatus in the basal body.</text>
</comment>
<dbReference type="PANTHER" id="PTHR30435">
    <property type="entry name" value="FLAGELLAR PROTEIN"/>
    <property type="match status" value="1"/>
</dbReference>
<dbReference type="InterPro" id="IPR020013">
    <property type="entry name" value="Flagellar_FlgE/F/G"/>
</dbReference>
<evidence type="ECO:0000256" key="2">
    <source>
        <dbReference type="ARBA" id="ARBA00009677"/>
    </source>
</evidence>
<dbReference type="Pfam" id="PF06429">
    <property type="entry name" value="Flg_bbr_C"/>
    <property type="match status" value="1"/>
</dbReference>
<feature type="domain" description="Flagellar hook protein FlgE D2" evidence="8">
    <location>
        <begin position="183"/>
        <end position="304"/>
    </location>
</feature>
<dbReference type="InterPro" id="IPR001444">
    <property type="entry name" value="Flag_bb_rod_N"/>
</dbReference>
<dbReference type="EMBL" id="BAABKI010000002">
    <property type="protein sequence ID" value="GAA5169046.1"/>
    <property type="molecule type" value="Genomic_DNA"/>
</dbReference>
<dbReference type="InterPro" id="IPR053967">
    <property type="entry name" value="LlgE_F_G-like_D1"/>
</dbReference>
<evidence type="ECO:0000259" key="9">
    <source>
        <dbReference type="Pfam" id="PF22692"/>
    </source>
</evidence>
<dbReference type="Pfam" id="PF07559">
    <property type="entry name" value="FlgE_D2"/>
    <property type="match status" value="1"/>
</dbReference>
<dbReference type="RefSeq" id="WP_031383748.1">
    <property type="nucleotide sequence ID" value="NZ_BAABKI010000002.1"/>
</dbReference>
<keyword evidence="4 5" id="KW-0975">Bacterial flagellum</keyword>
<evidence type="ECO:0000256" key="3">
    <source>
        <dbReference type="ARBA" id="ARBA00019015"/>
    </source>
</evidence>
<evidence type="ECO:0000259" key="6">
    <source>
        <dbReference type="Pfam" id="PF00460"/>
    </source>
</evidence>
<comment type="caution">
    <text evidence="10">The sequence shown here is derived from an EMBL/GenBank/DDBJ whole genome shotgun (WGS) entry which is preliminary data.</text>
</comment>
<keyword evidence="11" id="KW-1185">Reference proteome</keyword>
<dbReference type="SUPFAM" id="SSF117143">
    <property type="entry name" value="Flagellar hook protein flgE"/>
    <property type="match status" value="1"/>
</dbReference>
<keyword evidence="10" id="KW-0966">Cell projection</keyword>
<evidence type="ECO:0000256" key="1">
    <source>
        <dbReference type="ARBA" id="ARBA00004117"/>
    </source>
</evidence>
<comment type="similarity">
    <text evidence="2 5">Belongs to the flagella basal body rod proteins family.</text>
</comment>
<dbReference type="InterPro" id="IPR037925">
    <property type="entry name" value="FlgE/F/G-like"/>
</dbReference>
<dbReference type="Pfam" id="PF22692">
    <property type="entry name" value="LlgE_F_G_D1"/>
    <property type="match status" value="1"/>
</dbReference>
<dbReference type="PANTHER" id="PTHR30435:SF1">
    <property type="entry name" value="FLAGELLAR HOOK PROTEIN FLGE"/>
    <property type="match status" value="1"/>
</dbReference>
<dbReference type="Gene3D" id="2.60.98.20">
    <property type="entry name" value="Flagellar hook protein FlgE"/>
    <property type="match status" value="1"/>
</dbReference>